<keyword evidence="7" id="KW-1185">Reference proteome</keyword>
<organism evidence="7 8">
    <name type="scientific">Petromyzon marinus</name>
    <name type="common">Sea lamprey</name>
    <dbReference type="NCBI Taxonomy" id="7757"/>
    <lineage>
        <taxon>Eukaryota</taxon>
        <taxon>Metazoa</taxon>
        <taxon>Chordata</taxon>
        <taxon>Craniata</taxon>
        <taxon>Vertebrata</taxon>
        <taxon>Cyclostomata</taxon>
        <taxon>Hyperoartia</taxon>
        <taxon>Petromyzontiformes</taxon>
        <taxon>Petromyzontidae</taxon>
        <taxon>Petromyzon</taxon>
    </lineage>
</organism>
<sequence length="296" mass="34083">MDPPADEVKITDAILEVDGCLFPADIILREGLAYTKNFPVREDDVFIVTYPKSGTTWMQEILSLIMNDVDISKVESVPNRNRAPWLELATAPVYLDGRESPRLATTHVYATFAPTQIMQGKGKVVYVYRNPKDTLISFYHFHNMAKFLSTPESFESFVSDFMNEKLSFGSWFEHIKTWMDVRDKAKLMFIAYEDLHKDLAGSVTHIATFLGKKLDAEKLKVLVDHCSFSSMKNNNMVNYSEVPRTYFDRGQKFMRKGTVGDWKTMFTVAMNEEFDAFVREKMKGYELDDGWTSDTK</sequence>
<dbReference type="RefSeq" id="XP_032816329.1">
    <property type="nucleotide sequence ID" value="XM_032960438.1"/>
</dbReference>
<evidence type="ECO:0000313" key="8">
    <source>
        <dbReference type="RefSeq" id="XP_032816329.1"/>
    </source>
</evidence>
<comment type="subcellular location">
    <subcellularLocation>
        <location evidence="1">Cytoplasm</location>
    </subcellularLocation>
</comment>
<dbReference type="GO" id="GO:0005737">
    <property type="term" value="C:cytoplasm"/>
    <property type="evidence" value="ECO:0007669"/>
    <property type="project" value="UniProtKB-SubCell"/>
</dbReference>
<dbReference type="Proteomes" id="UP001318040">
    <property type="component" value="Chromosome 25"/>
</dbReference>
<dbReference type="InterPro" id="IPR000863">
    <property type="entry name" value="Sulfotransferase_dom"/>
</dbReference>
<reference evidence="8" key="1">
    <citation type="submission" date="2025-08" db="UniProtKB">
        <authorList>
            <consortium name="RefSeq"/>
        </authorList>
    </citation>
    <scope>IDENTIFICATION</scope>
    <source>
        <tissue evidence="8">Sperm</tissue>
    </source>
</reference>
<dbReference type="SUPFAM" id="SSF52540">
    <property type="entry name" value="P-loop containing nucleoside triphosphate hydrolases"/>
    <property type="match status" value="1"/>
</dbReference>
<evidence type="ECO:0000256" key="2">
    <source>
        <dbReference type="ARBA" id="ARBA00005771"/>
    </source>
</evidence>
<dbReference type="PANTHER" id="PTHR11783">
    <property type="entry name" value="SULFOTRANSFERASE SULT"/>
    <property type="match status" value="1"/>
</dbReference>
<dbReference type="AlphaFoldDB" id="A0AAJ7TF99"/>
<proteinExistence type="inferred from homology"/>
<feature type="domain" description="Sulfotransferase" evidence="6">
    <location>
        <begin position="43"/>
        <end position="285"/>
    </location>
</feature>
<keyword evidence="3" id="KW-0963">Cytoplasm</keyword>
<dbReference type="KEGG" id="pmrn:116945839"/>
<dbReference type="FunFam" id="3.40.50.300:FF:000433">
    <property type="entry name" value="Estrogen sulfotransferase"/>
    <property type="match status" value="1"/>
</dbReference>
<evidence type="ECO:0000313" key="7">
    <source>
        <dbReference type="Proteomes" id="UP001318040"/>
    </source>
</evidence>
<dbReference type="EC" id="2.8.2.-" evidence="5"/>
<keyword evidence="4 5" id="KW-0808">Transferase</keyword>
<name>A0AAJ7TF99_PETMA</name>
<evidence type="ECO:0000256" key="5">
    <source>
        <dbReference type="RuleBase" id="RU361155"/>
    </source>
</evidence>
<comment type="similarity">
    <text evidence="2 5">Belongs to the sulfotransferase 1 family.</text>
</comment>
<dbReference type="InterPro" id="IPR027417">
    <property type="entry name" value="P-loop_NTPase"/>
</dbReference>
<evidence type="ECO:0000256" key="3">
    <source>
        <dbReference type="ARBA" id="ARBA00022490"/>
    </source>
</evidence>
<dbReference type="Gene3D" id="3.40.50.300">
    <property type="entry name" value="P-loop containing nucleotide triphosphate hydrolases"/>
    <property type="match status" value="1"/>
</dbReference>
<evidence type="ECO:0000256" key="4">
    <source>
        <dbReference type="ARBA" id="ARBA00022679"/>
    </source>
</evidence>
<protein>
    <recommendedName>
        <fullName evidence="5">Sulfotransferase</fullName>
        <ecNumber evidence="5">2.8.2.-</ecNumber>
    </recommendedName>
</protein>
<dbReference type="Pfam" id="PF00685">
    <property type="entry name" value="Sulfotransfer_1"/>
    <property type="match status" value="1"/>
</dbReference>
<evidence type="ECO:0000259" key="6">
    <source>
        <dbReference type="Pfam" id="PF00685"/>
    </source>
</evidence>
<dbReference type="GeneID" id="116945839"/>
<gene>
    <name evidence="8" type="primary">LOC116945839</name>
</gene>
<evidence type="ECO:0000256" key="1">
    <source>
        <dbReference type="ARBA" id="ARBA00004496"/>
    </source>
</evidence>
<accession>A0AAJ7TF99</accession>
<dbReference type="GO" id="GO:0008146">
    <property type="term" value="F:sulfotransferase activity"/>
    <property type="evidence" value="ECO:0007669"/>
    <property type="project" value="InterPro"/>
</dbReference>